<evidence type="ECO:0000313" key="3">
    <source>
        <dbReference type="Proteomes" id="UP000807504"/>
    </source>
</evidence>
<feature type="region of interest" description="Disordered" evidence="1">
    <location>
        <begin position="1"/>
        <end position="118"/>
    </location>
</feature>
<comment type="caution">
    <text evidence="2">The sequence shown here is derived from an EMBL/GenBank/DDBJ whole genome shotgun (WGS) entry which is preliminary data.</text>
</comment>
<feature type="compositionally biased region" description="Low complexity" evidence="1">
    <location>
        <begin position="100"/>
        <end position="111"/>
    </location>
</feature>
<evidence type="ECO:0000256" key="1">
    <source>
        <dbReference type="SAM" id="MobiDB-lite"/>
    </source>
</evidence>
<accession>A0A8T0E5W5</accession>
<name>A0A8T0E5W5_ARGBR</name>
<sequence length="118" mass="12705">MMQDQREDEEEEVSETESQSKGNAGQAAWNEGTRDGQKGTGEGKQEGTEAAGGRKLRNVKPSCTGREARQERVATREVAQGDHAVGRGRQEQAAQPHATPGSNRPSPGSRSFAIQMAR</sequence>
<dbReference type="EMBL" id="JABXBU010002230">
    <property type="protein sequence ID" value="KAF8766730.1"/>
    <property type="molecule type" value="Genomic_DNA"/>
</dbReference>
<evidence type="ECO:0000313" key="2">
    <source>
        <dbReference type="EMBL" id="KAF8766730.1"/>
    </source>
</evidence>
<keyword evidence="3" id="KW-1185">Reference proteome</keyword>
<gene>
    <name evidence="2" type="ORF">HNY73_019764</name>
</gene>
<feature type="compositionally biased region" description="Acidic residues" evidence="1">
    <location>
        <begin position="1"/>
        <end position="15"/>
    </location>
</feature>
<dbReference type="Proteomes" id="UP000807504">
    <property type="component" value="Unassembled WGS sequence"/>
</dbReference>
<reference evidence="2" key="2">
    <citation type="submission" date="2020-06" db="EMBL/GenBank/DDBJ databases">
        <authorList>
            <person name="Sheffer M."/>
        </authorList>
    </citation>
    <scope>NUCLEOTIDE SEQUENCE</scope>
</reference>
<reference evidence="2" key="1">
    <citation type="journal article" date="2020" name="bioRxiv">
        <title>Chromosome-level reference genome of the European wasp spider Argiope bruennichi: a resource for studies on range expansion and evolutionary adaptation.</title>
        <authorList>
            <person name="Sheffer M.M."/>
            <person name="Hoppe A."/>
            <person name="Krehenwinkel H."/>
            <person name="Uhl G."/>
            <person name="Kuss A.W."/>
            <person name="Jensen L."/>
            <person name="Jensen C."/>
            <person name="Gillespie R.G."/>
            <person name="Hoff K.J."/>
            <person name="Prost S."/>
        </authorList>
    </citation>
    <scope>NUCLEOTIDE SEQUENCE</scope>
</reference>
<feature type="compositionally biased region" description="Basic and acidic residues" evidence="1">
    <location>
        <begin position="32"/>
        <end position="47"/>
    </location>
</feature>
<proteinExistence type="predicted"/>
<dbReference type="AlphaFoldDB" id="A0A8T0E5W5"/>
<feature type="compositionally biased region" description="Basic and acidic residues" evidence="1">
    <location>
        <begin position="66"/>
        <end position="75"/>
    </location>
</feature>
<organism evidence="2 3">
    <name type="scientific">Argiope bruennichi</name>
    <name type="common">Wasp spider</name>
    <name type="synonym">Aranea bruennichi</name>
    <dbReference type="NCBI Taxonomy" id="94029"/>
    <lineage>
        <taxon>Eukaryota</taxon>
        <taxon>Metazoa</taxon>
        <taxon>Ecdysozoa</taxon>
        <taxon>Arthropoda</taxon>
        <taxon>Chelicerata</taxon>
        <taxon>Arachnida</taxon>
        <taxon>Araneae</taxon>
        <taxon>Araneomorphae</taxon>
        <taxon>Entelegynae</taxon>
        <taxon>Araneoidea</taxon>
        <taxon>Araneidae</taxon>
        <taxon>Argiope</taxon>
    </lineage>
</organism>
<protein>
    <submittedName>
        <fullName evidence="2">Uncharacterized protein</fullName>
    </submittedName>
</protein>